<feature type="chain" id="PRO_5001529325" evidence="2">
    <location>
        <begin position="25"/>
        <end position="303"/>
    </location>
</feature>
<proteinExistence type="predicted"/>
<dbReference type="InterPro" id="IPR011333">
    <property type="entry name" value="SKP1/BTB/POZ_sf"/>
</dbReference>
<reference evidence="3 4" key="1">
    <citation type="submission" date="2012-05" db="EMBL/GenBank/DDBJ databases">
        <title>Recombination and specialization in a pathogen metapopulation.</title>
        <authorList>
            <person name="Gardiner A."/>
            <person name="Kemen E."/>
            <person name="Schultz-Larsen T."/>
            <person name="MacLean D."/>
            <person name="Van Oosterhout C."/>
            <person name="Jones J.D.G."/>
        </authorList>
    </citation>
    <scope>NUCLEOTIDE SEQUENCE [LARGE SCALE GENOMIC DNA]</scope>
    <source>
        <strain evidence="3 4">Ac Nc2</strain>
    </source>
</reference>
<evidence type="ECO:0000256" key="2">
    <source>
        <dbReference type="SAM" id="SignalP"/>
    </source>
</evidence>
<dbReference type="OrthoDB" id="2735536at2759"/>
<keyword evidence="2" id="KW-0732">Signal</keyword>
<evidence type="ECO:0000256" key="1">
    <source>
        <dbReference type="SAM" id="MobiDB-lite"/>
    </source>
</evidence>
<keyword evidence="4" id="KW-1185">Reference proteome</keyword>
<dbReference type="STRING" id="65357.A0A024G4M9"/>
<accession>A0A024G4M9</accession>
<evidence type="ECO:0000313" key="4">
    <source>
        <dbReference type="Proteomes" id="UP000053237"/>
    </source>
</evidence>
<feature type="compositionally biased region" description="Low complexity" evidence="1">
    <location>
        <begin position="136"/>
        <end position="151"/>
    </location>
</feature>
<organism evidence="3 4">
    <name type="scientific">Albugo candida</name>
    <dbReference type="NCBI Taxonomy" id="65357"/>
    <lineage>
        <taxon>Eukaryota</taxon>
        <taxon>Sar</taxon>
        <taxon>Stramenopiles</taxon>
        <taxon>Oomycota</taxon>
        <taxon>Peronosporomycetes</taxon>
        <taxon>Albuginales</taxon>
        <taxon>Albuginaceae</taxon>
        <taxon>Albugo</taxon>
    </lineage>
</organism>
<sequence length="303" mass="34320">MKFFQCSCGFWCVFQSCILQLLQAASTYRVYELQKRAEYFLSGEIRVENVVNLLCLAEECQATDLKRNCVPYLMQHIHDVVRLPAYAENRIRTTDEIFKALSETLGEEWKQHYDLLKEELDQSLFSTKSTSQVYSSQSSISAMQTSSSSTSGPNPRGMWIPMSQEKALLAREPTSRSLVPQSSADYTYLKQFGYEDLQFRRRGLSDELSESISEGNSYKRRSLMDASVETSETKSTDTILPSTDTNNDRTSEVAECQLQVGNSVDGTQYTVSLGSNAYVALLIDEAVVSFAFMEFESQLRFGF</sequence>
<name>A0A024G4M9_9STRA</name>
<feature type="signal peptide" evidence="2">
    <location>
        <begin position="1"/>
        <end position="24"/>
    </location>
</feature>
<dbReference type="AlphaFoldDB" id="A0A024G4M9"/>
<dbReference type="Gene3D" id="3.30.710.10">
    <property type="entry name" value="Potassium Channel Kv1.1, Chain A"/>
    <property type="match status" value="1"/>
</dbReference>
<evidence type="ECO:0000313" key="3">
    <source>
        <dbReference type="EMBL" id="CCI41804.1"/>
    </source>
</evidence>
<dbReference type="Proteomes" id="UP000053237">
    <property type="component" value="Unassembled WGS sequence"/>
</dbReference>
<comment type="caution">
    <text evidence="3">The sequence shown here is derived from an EMBL/GenBank/DDBJ whole genome shotgun (WGS) entry which is preliminary data.</text>
</comment>
<gene>
    <name evidence="3" type="ORF">BN9_025880</name>
</gene>
<dbReference type="InParanoid" id="A0A024G4M9"/>
<feature type="region of interest" description="Disordered" evidence="1">
    <location>
        <begin position="223"/>
        <end position="248"/>
    </location>
</feature>
<dbReference type="PROSITE" id="PS51257">
    <property type="entry name" value="PROKAR_LIPOPROTEIN"/>
    <property type="match status" value="1"/>
</dbReference>
<protein>
    <submittedName>
        <fullName evidence="3">Uncharacterized protein</fullName>
    </submittedName>
</protein>
<dbReference type="EMBL" id="CAIX01000024">
    <property type="protein sequence ID" value="CCI41804.1"/>
    <property type="molecule type" value="Genomic_DNA"/>
</dbReference>
<feature type="compositionally biased region" description="Polar residues" evidence="1">
    <location>
        <begin position="236"/>
        <end position="245"/>
    </location>
</feature>
<feature type="region of interest" description="Disordered" evidence="1">
    <location>
        <begin position="136"/>
        <end position="156"/>
    </location>
</feature>